<protein>
    <submittedName>
        <fullName evidence="10">Sugar transferase</fullName>
    </submittedName>
</protein>
<evidence type="ECO:0000313" key="10">
    <source>
        <dbReference type="EMBL" id="HGY54739.1"/>
    </source>
</evidence>
<keyword evidence="7 8" id="KW-0472">Membrane</keyword>
<dbReference type="GO" id="GO:0005886">
    <property type="term" value="C:plasma membrane"/>
    <property type="evidence" value="ECO:0007669"/>
    <property type="project" value="UniProtKB-SubCell"/>
</dbReference>
<dbReference type="EMBL" id="DRQG01000030">
    <property type="protein sequence ID" value="HGY54739.1"/>
    <property type="molecule type" value="Genomic_DNA"/>
</dbReference>
<sequence>MRKRRRYPNKSRFTRSSVYESKAFRGAEIAFSVFFLLLTSPIWIIVSLAIFLSDGQPVLFRQKRLGKSGKVFKIFKFRTMRKDAEQILKQDILLYEQYIVNDFKLPVDKDPRLLRIGKFLRRWSLDEIPQFINVIIGDMHVVGPRPIVQDELERYGNDADTFLSVKPGITGMWQVAGRSDVPYPDRKYLDLLYIQHKSFKLDLTILLKTIWKVIKRDGAY</sequence>
<comment type="similarity">
    <text evidence="2">Belongs to the bacterial sugar transferase family.</text>
</comment>
<dbReference type="Pfam" id="PF02397">
    <property type="entry name" value="Bac_transf"/>
    <property type="match status" value="1"/>
</dbReference>
<evidence type="ECO:0000256" key="4">
    <source>
        <dbReference type="ARBA" id="ARBA00022679"/>
    </source>
</evidence>
<evidence type="ECO:0000256" key="2">
    <source>
        <dbReference type="ARBA" id="ARBA00006464"/>
    </source>
</evidence>
<organism evidence="10">
    <name type="scientific">Caldithrix abyssi</name>
    <dbReference type="NCBI Taxonomy" id="187145"/>
    <lineage>
        <taxon>Bacteria</taxon>
        <taxon>Pseudomonadati</taxon>
        <taxon>Calditrichota</taxon>
        <taxon>Calditrichia</taxon>
        <taxon>Calditrichales</taxon>
        <taxon>Calditrichaceae</taxon>
        <taxon>Caldithrix</taxon>
    </lineage>
</organism>
<keyword evidence="5 8" id="KW-0812">Transmembrane</keyword>
<keyword evidence="3" id="KW-1003">Cell membrane</keyword>
<keyword evidence="6 8" id="KW-1133">Transmembrane helix</keyword>
<comment type="subcellular location">
    <subcellularLocation>
        <location evidence="1">Cell membrane</location>
    </subcellularLocation>
</comment>
<dbReference type="InterPro" id="IPR003362">
    <property type="entry name" value="Bact_transf"/>
</dbReference>
<dbReference type="Proteomes" id="UP000885779">
    <property type="component" value="Unassembled WGS sequence"/>
</dbReference>
<reference evidence="10" key="1">
    <citation type="journal article" date="2020" name="mSystems">
        <title>Genome- and Community-Level Interaction Insights into Carbon Utilization and Element Cycling Functions of Hydrothermarchaeota in Hydrothermal Sediment.</title>
        <authorList>
            <person name="Zhou Z."/>
            <person name="Liu Y."/>
            <person name="Xu W."/>
            <person name="Pan J."/>
            <person name="Luo Z.H."/>
            <person name="Li M."/>
        </authorList>
    </citation>
    <scope>NUCLEOTIDE SEQUENCE [LARGE SCALE GENOMIC DNA]</scope>
    <source>
        <strain evidence="10">HyVt-577</strain>
    </source>
</reference>
<dbReference type="GO" id="GO:0016780">
    <property type="term" value="F:phosphotransferase activity, for other substituted phosphate groups"/>
    <property type="evidence" value="ECO:0007669"/>
    <property type="project" value="TreeGrafter"/>
</dbReference>
<evidence type="ECO:0000256" key="7">
    <source>
        <dbReference type="ARBA" id="ARBA00023136"/>
    </source>
</evidence>
<name>A0A7V4WTY3_CALAY</name>
<evidence type="ECO:0000256" key="8">
    <source>
        <dbReference type="SAM" id="Phobius"/>
    </source>
</evidence>
<feature type="transmembrane region" description="Helical" evidence="8">
    <location>
        <begin position="29"/>
        <end position="52"/>
    </location>
</feature>
<accession>A0A7V4WTY3</accession>
<dbReference type="PANTHER" id="PTHR30576">
    <property type="entry name" value="COLANIC BIOSYNTHESIS UDP-GLUCOSE LIPID CARRIER TRANSFERASE"/>
    <property type="match status" value="1"/>
</dbReference>
<gene>
    <name evidence="10" type="ORF">ENK44_03465</name>
</gene>
<comment type="caution">
    <text evidence="10">The sequence shown here is derived from an EMBL/GenBank/DDBJ whole genome shotgun (WGS) entry which is preliminary data.</text>
</comment>
<evidence type="ECO:0000256" key="6">
    <source>
        <dbReference type="ARBA" id="ARBA00022989"/>
    </source>
</evidence>
<evidence type="ECO:0000256" key="3">
    <source>
        <dbReference type="ARBA" id="ARBA00022475"/>
    </source>
</evidence>
<evidence type="ECO:0000259" key="9">
    <source>
        <dbReference type="Pfam" id="PF02397"/>
    </source>
</evidence>
<evidence type="ECO:0000256" key="1">
    <source>
        <dbReference type="ARBA" id="ARBA00004236"/>
    </source>
</evidence>
<evidence type="ECO:0000256" key="5">
    <source>
        <dbReference type="ARBA" id="ARBA00022692"/>
    </source>
</evidence>
<proteinExistence type="inferred from homology"/>
<keyword evidence="4 10" id="KW-0808">Transferase</keyword>
<feature type="domain" description="Bacterial sugar transferase" evidence="9">
    <location>
        <begin position="27"/>
        <end position="215"/>
    </location>
</feature>
<dbReference type="AlphaFoldDB" id="A0A7V4WTY3"/>
<dbReference type="PANTHER" id="PTHR30576:SF4">
    <property type="entry name" value="UNDECAPRENYL-PHOSPHATE GALACTOSE PHOSPHOTRANSFERASE"/>
    <property type="match status" value="1"/>
</dbReference>